<keyword evidence="1" id="KW-0812">Transmembrane</keyword>
<protein>
    <submittedName>
        <fullName evidence="2">Uncharacterized protein</fullName>
    </submittedName>
</protein>
<keyword evidence="1" id="KW-0472">Membrane</keyword>
<dbReference type="AlphaFoldDB" id="A0A8X6NS51"/>
<name>A0A8X6NS51_NEPPI</name>
<dbReference type="Proteomes" id="UP000887013">
    <property type="component" value="Unassembled WGS sequence"/>
</dbReference>
<sequence>MSRSVIYIICIFCMIPLIIMAKLRRRRDEGNCDSCKFPQPTNSREKRALRGIDIMRPIIAGGTRVKRFDYYPFLDMCKALWNPGYANPILKSVQFHRL</sequence>
<keyword evidence="3" id="KW-1185">Reference proteome</keyword>
<keyword evidence="1" id="KW-1133">Transmembrane helix</keyword>
<accession>A0A8X6NS51</accession>
<evidence type="ECO:0000256" key="1">
    <source>
        <dbReference type="SAM" id="Phobius"/>
    </source>
</evidence>
<proteinExistence type="predicted"/>
<organism evidence="2 3">
    <name type="scientific">Nephila pilipes</name>
    <name type="common">Giant wood spider</name>
    <name type="synonym">Nephila maculata</name>
    <dbReference type="NCBI Taxonomy" id="299642"/>
    <lineage>
        <taxon>Eukaryota</taxon>
        <taxon>Metazoa</taxon>
        <taxon>Ecdysozoa</taxon>
        <taxon>Arthropoda</taxon>
        <taxon>Chelicerata</taxon>
        <taxon>Arachnida</taxon>
        <taxon>Araneae</taxon>
        <taxon>Araneomorphae</taxon>
        <taxon>Entelegynae</taxon>
        <taxon>Araneoidea</taxon>
        <taxon>Nephilidae</taxon>
        <taxon>Nephila</taxon>
    </lineage>
</organism>
<feature type="transmembrane region" description="Helical" evidence="1">
    <location>
        <begin position="6"/>
        <end position="23"/>
    </location>
</feature>
<reference evidence="2" key="1">
    <citation type="submission" date="2020-08" db="EMBL/GenBank/DDBJ databases">
        <title>Multicomponent nature underlies the extraordinary mechanical properties of spider dragline silk.</title>
        <authorList>
            <person name="Kono N."/>
            <person name="Nakamura H."/>
            <person name="Mori M."/>
            <person name="Yoshida Y."/>
            <person name="Ohtoshi R."/>
            <person name="Malay A.D."/>
            <person name="Moran D.A.P."/>
            <person name="Tomita M."/>
            <person name="Numata K."/>
            <person name="Arakawa K."/>
        </authorList>
    </citation>
    <scope>NUCLEOTIDE SEQUENCE</scope>
</reference>
<gene>
    <name evidence="2" type="ORF">NPIL_326671</name>
</gene>
<evidence type="ECO:0000313" key="2">
    <source>
        <dbReference type="EMBL" id="GFT29123.1"/>
    </source>
</evidence>
<comment type="caution">
    <text evidence="2">The sequence shown here is derived from an EMBL/GenBank/DDBJ whole genome shotgun (WGS) entry which is preliminary data.</text>
</comment>
<dbReference type="EMBL" id="BMAW01060994">
    <property type="protein sequence ID" value="GFT29123.1"/>
    <property type="molecule type" value="Genomic_DNA"/>
</dbReference>
<evidence type="ECO:0000313" key="3">
    <source>
        <dbReference type="Proteomes" id="UP000887013"/>
    </source>
</evidence>